<dbReference type="PROSITE" id="PS50172">
    <property type="entry name" value="BRCT"/>
    <property type="match status" value="1"/>
</dbReference>
<keyword evidence="4" id="KW-1185">Reference proteome</keyword>
<evidence type="ECO:0000313" key="3">
    <source>
        <dbReference type="EMBL" id="KAF4456555.1"/>
    </source>
</evidence>
<dbReference type="SUPFAM" id="SSF52113">
    <property type="entry name" value="BRCT domain"/>
    <property type="match status" value="1"/>
</dbReference>
<dbReference type="Proteomes" id="UP000554235">
    <property type="component" value="Unassembled WGS sequence"/>
</dbReference>
<feature type="compositionally biased region" description="Acidic residues" evidence="1">
    <location>
        <begin position="321"/>
        <end position="349"/>
    </location>
</feature>
<evidence type="ECO:0000313" key="4">
    <source>
        <dbReference type="Proteomes" id="UP000554235"/>
    </source>
</evidence>
<dbReference type="InterPro" id="IPR001357">
    <property type="entry name" value="BRCT_dom"/>
</dbReference>
<feature type="domain" description="BRCT" evidence="2">
    <location>
        <begin position="1"/>
        <end position="97"/>
    </location>
</feature>
<dbReference type="AlphaFoldDB" id="A0A8H4P2C3"/>
<name>A0A8H4P2C3_9HYPO</name>
<reference evidence="3 4" key="1">
    <citation type="submission" date="2020-01" db="EMBL/GenBank/DDBJ databases">
        <title>Identification and distribution of gene clusters putatively required for synthesis of sphingolipid metabolism inhibitors in phylogenetically diverse species of the filamentous fungus Fusarium.</title>
        <authorList>
            <person name="Kim H.-S."/>
            <person name="Busman M."/>
            <person name="Brown D.W."/>
            <person name="Divon H."/>
            <person name="Uhlig S."/>
            <person name="Proctor R.H."/>
        </authorList>
    </citation>
    <scope>NUCLEOTIDE SEQUENCE [LARGE SCALE GENOMIC DNA]</scope>
    <source>
        <strain evidence="3 4">NRRL 20459</strain>
    </source>
</reference>
<dbReference type="InterPro" id="IPR036420">
    <property type="entry name" value="BRCT_dom_sf"/>
</dbReference>
<evidence type="ECO:0000256" key="1">
    <source>
        <dbReference type="SAM" id="MobiDB-lite"/>
    </source>
</evidence>
<feature type="compositionally biased region" description="Polar residues" evidence="1">
    <location>
        <begin position="360"/>
        <end position="381"/>
    </location>
</feature>
<organism evidence="3 4">
    <name type="scientific">Fusarium albosuccineum</name>
    <dbReference type="NCBI Taxonomy" id="1237068"/>
    <lineage>
        <taxon>Eukaryota</taxon>
        <taxon>Fungi</taxon>
        <taxon>Dikarya</taxon>
        <taxon>Ascomycota</taxon>
        <taxon>Pezizomycotina</taxon>
        <taxon>Sordariomycetes</taxon>
        <taxon>Hypocreomycetidae</taxon>
        <taxon>Hypocreales</taxon>
        <taxon>Nectriaceae</taxon>
        <taxon>Fusarium</taxon>
        <taxon>Fusarium decemcellulare species complex</taxon>
    </lineage>
</organism>
<dbReference type="Gene3D" id="3.40.50.10190">
    <property type="entry name" value="BRCT domain"/>
    <property type="match status" value="1"/>
</dbReference>
<protein>
    <recommendedName>
        <fullName evidence="2">BRCT domain-containing protein</fullName>
    </recommendedName>
</protein>
<dbReference type="EMBL" id="JAADYS010002662">
    <property type="protein sequence ID" value="KAF4456555.1"/>
    <property type="molecule type" value="Genomic_DNA"/>
</dbReference>
<dbReference type="CDD" id="cd00027">
    <property type="entry name" value="BRCT"/>
    <property type="match status" value="1"/>
</dbReference>
<proteinExistence type="predicted"/>
<accession>A0A8H4P2C3</accession>
<dbReference type="OrthoDB" id="342264at2759"/>
<sequence length="415" mass="46865">MPAQIFKGRVIAAAGPLPGQFTIENLKRWTSLRKGVFIEDLGDDVTHLLCTREQFDKKVPRIKEALKRGKRLHIVHCDWFEFSTVNNKREPEIGYSMRSILAKQNAKKRDEARAERGKRDGEKFVNTTLYHIYTDRSNFVYQIDLTRDDQDSGELGQKYTLCLWESNAKPHLYWFTAKFIKRRGNTQPTYHRPSIYPGKWRVHMDQFMQFFHTKTGIPWEDRVTLAITMPGSYFQYAPPTGGKPLRRRLRFDSEYCRQINAELLGLPWPPVEKKTEQDSADDAGPEDGPVIFGDEDEDKTSPHVADGQAPDEDRASTSNEGGDEMEPENMEVDEELQTPIEDVEAEGADDGSVSPVPVSFDNTSSPAETAESTAPSSQGNESDNEQPPEEHIGPNTGNAGDPLSSMDLEAPQQGE</sequence>
<evidence type="ECO:0000259" key="2">
    <source>
        <dbReference type="PROSITE" id="PS50172"/>
    </source>
</evidence>
<feature type="region of interest" description="Disordered" evidence="1">
    <location>
        <begin position="268"/>
        <end position="415"/>
    </location>
</feature>
<comment type="caution">
    <text evidence="3">The sequence shown here is derived from an EMBL/GenBank/DDBJ whole genome shotgun (WGS) entry which is preliminary data.</text>
</comment>
<gene>
    <name evidence="3" type="ORF">FALBO_15388</name>
</gene>